<feature type="transmembrane region" description="Helical" evidence="6">
    <location>
        <begin position="495"/>
        <end position="517"/>
    </location>
</feature>
<dbReference type="SUPFAM" id="SSF103506">
    <property type="entry name" value="Mitochondrial carrier"/>
    <property type="match status" value="1"/>
</dbReference>
<evidence type="ECO:0000259" key="7">
    <source>
        <dbReference type="Pfam" id="PF13632"/>
    </source>
</evidence>
<feature type="transmembrane region" description="Helical" evidence="6">
    <location>
        <begin position="813"/>
        <end position="835"/>
    </location>
</feature>
<evidence type="ECO:0000256" key="4">
    <source>
        <dbReference type="PROSITE-ProRule" id="PRU00282"/>
    </source>
</evidence>
<protein>
    <recommendedName>
        <fullName evidence="7">Glycosyltransferase 2-like domain-containing protein</fullName>
    </recommendedName>
</protein>
<feature type="transmembrane region" description="Helical" evidence="6">
    <location>
        <begin position="461"/>
        <end position="483"/>
    </location>
</feature>
<dbReference type="AlphaFoldDB" id="A0A813JQ54"/>
<name>A0A813JQ54_POLGL</name>
<evidence type="ECO:0000313" key="8">
    <source>
        <dbReference type="EMBL" id="CAE8681623.1"/>
    </source>
</evidence>
<feature type="transmembrane region" description="Helical" evidence="6">
    <location>
        <begin position="386"/>
        <end position="407"/>
    </location>
</feature>
<dbReference type="PROSITE" id="PS50920">
    <property type="entry name" value="SOLCAR"/>
    <property type="match status" value="2"/>
</dbReference>
<evidence type="ECO:0000256" key="2">
    <source>
        <dbReference type="ARBA" id="ARBA00022692"/>
    </source>
</evidence>
<dbReference type="Gene3D" id="3.90.550.10">
    <property type="entry name" value="Spore Coat Polysaccharide Biosynthesis Protein SpsA, Chain A"/>
    <property type="match status" value="1"/>
</dbReference>
<feature type="transmembrane region" description="Helical" evidence="6">
    <location>
        <begin position="900"/>
        <end position="930"/>
    </location>
</feature>
<dbReference type="Proteomes" id="UP000626109">
    <property type="component" value="Unassembled WGS sequence"/>
</dbReference>
<dbReference type="Pfam" id="PF00153">
    <property type="entry name" value="Mito_carr"/>
    <property type="match status" value="2"/>
</dbReference>
<organism evidence="8 9">
    <name type="scientific">Polarella glacialis</name>
    <name type="common">Dinoflagellate</name>
    <dbReference type="NCBI Taxonomy" id="89957"/>
    <lineage>
        <taxon>Eukaryota</taxon>
        <taxon>Sar</taxon>
        <taxon>Alveolata</taxon>
        <taxon>Dinophyceae</taxon>
        <taxon>Suessiales</taxon>
        <taxon>Suessiaceae</taxon>
        <taxon>Polarella</taxon>
    </lineage>
</organism>
<feature type="region of interest" description="Disordered" evidence="5">
    <location>
        <begin position="996"/>
        <end position="1024"/>
    </location>
</feature>
<evidence type="ECO:0000313" key="9">
    <source>
        <dbReference type="Proteomes" id="UP000626109"/>
    </source>
</evidence>
<evidence type="ECO:0000256" key="3">
    <source>
        <dbReference type="ARBA" id="ARBA00023136"/>
    </source>
</evidence>
<dbReference type="InterPro" id="IPR018108">
    <property type="entry name" value="MCP_transmembrane"/>
</dbReference>
<dbReference type="InterPro" id="IPR029044">
    <property type="entry name" value="Nucleotide-diphossugar_trans"/>
</dbReference>
<comment type="caution">
    <text evidence="8">The sequence shown here is derived from an EMBL/GenBank/DDBJ whole genome shotgun (WGS) entry which is preliminary data.</text>
</comment>
<dbReference type="InterPro" id="IPR001173">
    <property type="entry name" value="Glyco_trans_2-like"/>
</dbReference>
<sequence length="1024" mass="111841">LRVYRGLLPEMIGNVPTRIGMYAGMDFASRTLAANGWERSPAREGLAGFASGLPEAAVTTPFQVIKVRMQQRGPGGSVLYRNDFECLLQVCRQEGLMVLTKGFPATVARNCVWNSVYFGTIAALDTHDKVEGMAGELQRFGQGLAAGVFATCFDAPLDMAKSRIQSAGGQYTSTAGTLLSIVREEGPLALYRGFAPKACRMGMGGAVGYATYDFVLRLLRHSWAVLELASCSDIVQVLVLASLPHVGSGHSCTVSSAILEDLACEQTDADSVHLIQKSRAAAVQATQAARHLQMPSPSATPGPREVLNGSHSGALLQDGPQEASSNGGILPAVPAGSDIWNETSGWMRVSAWHPAGVVSNLGPLHVVEWREVSYVNLTVLVCLCAVAYPAISISALIGLTVLVSMCLSVGPQAKGEASEESDSCRQLPPGTAYDRGEILEEAIKKLPVLSKKRLTASSQRIYAIWALFCCAMPSIMVFGTPLIMVALARPFPQEVLAALTLLTSAFIFSNGIYMVVFAGGAIMRMRRACSTDYGRILQDSRDSQTNPEDAHEVFHWVILPQYKEDVEVVSMALRSIASSSIAKSSIGIVLALEQRENNVSEKAEALKQIFGDQFREVIATYHPSGLPNDPAGKASNLAWAFKELTIREAARGSGVNEMSKVVLTVADADSEFATGYFECLSLNFLAESPRARECRIWQSPVFHVKNYHRQPSPVIVGTIFTSMQELAALSDPNAVRFPYSTYSLSMNLARRVGGWDPEWIAEDYHMGLKCFLMTMGESKVEPILLPTVNYVPEETGSWWGTVMARWTQAKRHALGFSDFAYFFMMLPLVFGYAAAKVKEERRIEGLHGFWRMATLGTTLIIRLVNIHVLLGVLSTYGALEALLKVVMRLFFSTDRNVEFFFLQMGFLPSVLMTASVGCTLVASFLFFQAYLLLEPRIEGKPMIKSHILHWLHNVLCVALCSPVYFIMLAIAIWQAALGVLTQRSFEYEVAPKPTSVQQRPVESPAAQSPAQSEGLAERQVFAIK</sequence>
<feature type="non-terminal residue" evidence="8">
    <location>
        <position position="1"/>
    </location>
</feature>
<comment type="subcellular location">
    <subcellularLocation>
        <location evidence="1">Membrane</location>
        <topology evidence="1">Multi-pass membrane protein</topology>
    </subcellularLocation>
</comment>
<reference evidence="8" key="1">
    <citation type="submission" date="2021-02" db="EMBL/GenBank/DDBJ databases">
        <authorList>
            <person name="Dougan E. K."/>
            <person name="Rhodes N."/>
            <person name="Thang M."/>
            <person name="Chan C."/>
        </authorList>
    </citation>
    <scope>NUCLEOTIDE SEQUENCE</scope>
</reference>
<proteinExistence type="predicted"/>
<keyword evidence="6" id="KW-1133">Transmembrane helix</keyword>
<feature type="repeat" description="Solcar" evidence="4">
    <location>
        <begin position="134"/>
        <end position="218"/>
    </location>
</feature>
<feature type="transmembrane region" description="Helical" evidence="6">
    <location>
        <begin position="950"/>
        <end position="973"/>
    </location>
</feature>
<feature type="domain" description="Glycosyltransferase 2-like" evidence="7">
    <location>
        <begin position="665"/>
        <end position="874"/>
    </location>
</feature>
<evidence type="ECO:0000256" key="1">
    <source>
        <dbReference type="ARBA" id="ARBA00004141"/>
    </source>
</evidence>
<keyword evidence="3 4" id="KW-0472">Membrane</keyword>
<dbReference type="PANTHER" id="PTHR36851:SF1">
    <property type="entry name" value="GLYCO_TRANS_2-LIKE DOMAIN-CONTAINING PROTEIN"/>
    <property type="match status" value="1"/>
</dbReference>
<dbReference type="InterPro" id="IPR023395">
    <property type="entry name" value="MCP_dom_sf"/>
</dbReference>
<accession>A0A813JQ54</accession>
<dbReference type="EMBL" id="CAJNNW010025977">
    <property type="protein sequence ID" value="CAE8681623.1"/>
    <property type="molecule type" value="Genomic_DNA"/>
</dbReference>
<feature type="region of interest" description="Disordered" evidence="5">
    <location>
        <begin position="291"/>
        <end position="326"/>
    </location>
</feature>
<dbReference type="GO" id="GO:0016020">
    <property type="term" value="C:membrane"/>
    <property type="evidence" value="ECO:0007669"/>
    <property type="project" value="UniProtKB-SubCell"/>
</dbReference>
<dbReference type="SUPFAM" id="SSF53448">
    <property type="entry name" value="Nucleotide-diphospho-sugar transferases"/>
    <property type="match status" value="1"/>
</dbReference>
<gene>
    <name evidence="8" type="ORF">PGLA2088_LOCUS22516</name>
</gene>
<dbReference type="Pfam" id="PF13632">
    <property type="entry name" value="Glyco_trans_2_3"/>
    <property type="match status" value="1"/>
</dbReference>
<feature type="compositionally biased region" description="Polar residues" evidence="5">
    <location>
        <begin position="996"/>
        <end position="1011"/>
    </location>
</feature>
<dbReference type="PANTHER" id="PTHR36851">
    <property type="entry name" value="UNNAMED PRODUCT"/>
    <property type="match status" value="1"/>
</dbReference>
<dbReference type="Gene3D" id="1.50.40.10">
    <property type="entry name" value="Mitochondrial carrier domain"/>
    <property type="match status" value="1"/>
</dbReference>
<keyword evidence="2 4" id="KW-0812">Transmembrane</keyword>
<evidence type="ECO:0000256" key="6">
    <source>
        <dbReference type="SAM" id="Phobius"/>
    </source>
</evidence>
<evidence type="ECO:0000256" key="5">
    <source>
        <dbReference type="SAM" id="MobiDB-lite"/>
    </source>
</evidence>
<feature type="repeat" description="Solcar" evidence="4">
    <location>
        <begin position="39"/>
        <end position="127"/>
    </location>
</feature>